<dbReference type="InterPro" id="IPR000884">
    <property type="entry name" value="TSP1_rpt"/>
</dbReference>
<keyword evidence="9 14" id="KW-0482">Metalloprotease</keyword>
<evidence type="ECO:0000256" key="13">
    <source>
        <dbReference type="PROSITE-ProRule" id="PRU00059"/>
    </source>
</evidence>
<evidence type="ECO:0000256" key="14">
    <source>
        <dbReference type="PROSITE-ProRule" id="PRU01211"/>
    </source>
</evidence>
<dbReference type="Pfam" id="PF00059">
    <property type="entry name" value="Lectin_C"/>
    <property type="match status" value="1"/>
</dbReference>
<evidence type="ECO:0000256" key="6">
    <source>
        <dbReference type="ARBA" id="ARBA00022801"/>
    </source>
</evidence>
<dbReference type="InterPro" id="IPR024079">
    <property type="entry name" value="MetalloPept_cat_dom_sf"/>
</dbReference>
<dbReference type="InterPro" id="IPR001304">
    <property type="entry name" value="C-type_lectin-like"/>
</dbReference>
<feature type="binding site" evidence="14">
    <location>
        <position position="163"/>
    </location>
    <ligand>
        <name>Zn(2+)</name>
        <dbReference type="ChEBI" id="CHEBI:29105"/>
        <note>catalytic</note>
    </ligand>
</feature>
<dbReference type="GO" id="GO:0004222">
    <property type="term" value="F:metalloendopeptidase activity"/>
    <property type="evidence" value="ECO:0007669"/>
    <property type="project" value="UniProtKB-UniRule"/>
</dbReference>
<comment type="caution">
    <text evidence="13">Lacks conserved residue(s) required for the propagation of feature annotation.</text>
</comment>
<evidence type="ECO:0000259" key="17">
    <source>
        <dbReference type="PROSITE" id="PS50041"/>
    </source>
</evidence>
<keyword evidence="15" id="KW-0732">Signal</keyword>
<feature type="domain" description="C-type lectin" evidence="17">
    <location>
        <begin position="928"/>
        <end position="1044"/>
    </location>
</feature>
<comment type="cofactor">
    <cofactor evidence="14 15">
        <name>Zn(2+)</name>
        <dbReference type="ChEBI" id="CHEBI:29105"/>
    </cofactor>
    <text evidence="14 15">Binds 1 zinc ion per subunit.</text>
</comment>
<dbReference type="PRINTS" id="PR01705">
    <property type="entry name" value="TSP1REPEAT"/>
</dbReference>
<feature type="chain" id="PRO_5029032577" description="Metalloendopeptidase" evidence="15">
    <location>
        <begin position="27"/>
        <end position="1068"/>
    </location>
</feature>
<organism evidence="19">
    <name type="scientific">Ceriantheomorphe brasiliensis</name>
    <dbReference type="NCBI Taxonomy" id="1048506"/>
    <lineage>
        <taxon>Eukaryota</taxon>
        <taxon>Metazoa</taxon>
        <taxon>Cnidaria</taxon>
        <taxon>Anthozoa</taxon>
        <taxon>Ceriantharia</taxon>
        <taxon>Spirularia</taxon>
        <taxon>Cerianthidae</taxon>
        <taxon>Ceriantheomorphe</taxon>
    </lineage>
</organism>
<dbReference type="SMART" id="SM00209">
    <property type="entry name" value="TSP1"/>
    <property type="match status" value="2"/>
</dbReference>
<evidence type="ECO:0000256" key="2">
    <source>
        <dbReference type="ARBA" id="ARBA00022670"/>
    </source>
</evidence>
<keyword evidence="12" id="KW-0325">Glycoprotein</keyword>
<feature type="domain" description="Peptidase M12A" evidence="18">
    <location>
        <begin position="71"/>
        <end position="264"/>
    </location>
</feature>
<feature type="signal peptide" evidence="15">
    <location>
        <begin position="1"/>
        <end position="26"/>
    </location>
</feature>
<evidence type="ECO:0000259" key="18">
    <source>
        <dbReference type="PROSITE" id="PS51864"/>
    </source>
</evidence>
<protein>
    <recommendedName>
        <fullName evidence="15">Metalloendopeptidase</fullName>
        <ecNumber evidence="15">3.4.24.-</ecNumber>
    </recommendedName>
</protein>
<dbReference type="InterPro" id="IPR006026">
    <property type="entry name" value="Peptidase_Metallo"/>
</dbReference>
<dbReference type="AlphaFoldDB" id="A0A7G7WYR2"/>
<dbReference type="PRINTS" id="PR00480">
    <property type="entry name" value="ASTACIN"/>
</dbReference>
<dbReference type="CDD" id="cd00041">
    <property type="entry name" value="CUB"/>
    <property type="match status" value="2"/>
</dbReference>
<dbReference type="PROSITE" id="PS50092">
    <property type="entry name" value="TSP1"/>
    <property type="match status" value="2"/>
</dbReference>
<dbReference type="FunFam" id="2.20.100.10:FF:000007">
    <property type="entry name" value="Thrombospondin 1"/>
    <property type="match status" value="1"/>
</dbReference>
<dbReference type="PANTHER" id="PTHR10127">
    <property type="entry name" value="DISCOIDIN, CUB, EGF, LAMININ , AND ZINC METALLOPROTEASE DOMAIN CONTAINING"/>
    <property type="match status" value="1"/>
</dbReference>
<keyword evidence="6 14" id="KW-0378">Hydrolase</keyword>
<dbReference type="InterPro" id="IPR016187">
    <property type="entry name" value="CTDL_fold"/>
</dbReference>
<dbReference type="PROSITE" id="PS01180">
    <property type="entry name" value="CUB"/>
    <property type="match status" value="2"/>
</dbReference>
<sequence>MNGLYTFLLGISCSFIFFTQRCSVQGEESAFDKILEVNERVARLSKHRSVIPLVDMRIPAGVMGRTGQKSSAIRDRTGLWPNGVIPYVIAYNLKNREEHMLVLKNAMKEWENKTCIRFKKRKNEADYVEFYYGDGCNSDVGRIGGRQSTSLGQGCADHGIVVHEIGHLVGFWHEQNRPDRDKFVQIKFSNILRKFRFAFQKYTEYKIDSLGIEYDYESVMHYGPKAFSRNTKDTIVSRNRTIKKFGNNNLSRLDVIQANLLYCNDRKKVEKRYPKFPEDFMWRYDGPSSLFDCINVNEPKENVFYWEDNYICVRKGTRPLRMRWSHRGPIRNMNCVQITEPEKRRQLSWNNNYFCVPEESPLTFKWSFNGRIPGMKCLEWKEPNDYFFRDNYLCAQPSSRVIKVDGGWSDWSLWQRCSVECGGGNQKRTRTCSNPPPKNGGKRCSGMDEERRRCNTQSCPSWPAWPDDFSFTSNNSGKYCTRVYERGDYFEWIYQHFCAEKEGRRNPGLRWSDAGRVPNMKCWKITEPKERQIFWNDNFLCLPKDAPYRFVWSHRGKLPGFNCLPWYVKKGRDGWNDNYLCALPYRPEAKQTVETLGGIVRGRWSSWTSWSECSLDCGGGTQKRDRSCSKSGYNACEGASVEERFCNIKECQPCDEHLWRPNGRFNTPGFPTKYPKKTSCVWTITAPVEKRIRMRFSSFDLPGEGSNCDDDYVIIRDGSKSFSPFLGKYCGSSVPPLINSGTSSLWIKVKTTRSKTNKGFEAEWTTFLKETSTLAPTTIPTTIPTTFGYDCGGILTSNSGRFVSPNFPRLYPPGRTCIWIIRVQPNMTVDLLFRSFSLEFHKSCLYDYVSVRDGSTEASPLLGIHCGTNAPQKMQSFGNSFWIKFRSDSSTAGTGFEAFYMAKPIQLTFRKKTVKACPKGWTEHKEGKEVFCYVIRRTFKNWYDAQKDCRVLGGNLLTLETIKEQSFVINELLLDTYLWLGLTDRAREGVWAWSDKSTKNRFQNWAGGDPDDGGRLRNEDCAVMKPNGKWNDYPCQQLFKYICKKKALVDDGGYIKGFSQAKERNRPE</sequence>
<feature type="domain" description="CUB" evidence="16">
    <location>
        <begin position="791"/>
        <end position="903"/>
    </location>
</feature>
<keyword evidence="5" id="KW-0677">Repeat</keyword>
<feature type="binding site" evidence="14">
    <location>
        <position position="173"/>
    </location>
    <ligand>
        <name>Zn(2+)</name>
        <dbReference type="ChEBI" id="CHEBI:29105"/>
        <note>catalytic</note>
    </ligand>
</feature>
<dbReference type="CDD" id="cd04280">
    <property type="entry name" value="ZnMc_astacin_like"/>
    <property type="match status" value="1"/>
</dbReference>
<dbReference type="SMART" id="SM00034">
    <property type="entry name" value="CLECT"/>
    <property type="match status" value="1"/>
</dbReference>
<keyword evidence="10" id="KW-0472">Membrane</keyword>
<evidence type="ECO:0000256" key="7">
    <source>
        <dbReference type="ARBA" id="ARBA00022833"/>
    </source>
</evidence>
<dbReference type="InterPro" id="IPR018378">
    <property type="entry name" value="C-type_lectin_CS"/>
</dbReference>
<dbReference type="FunFam" id="2.20.100.10:FF:000001">
    <property type="entry name" value="semaphorin-5A isoform X1"/>
    <property type="match status" value="1"/>
</dbReference>
<dbReference type="SUPFAM" id="SSF55486">
    <property type="entry name" value="Metalloproteases ('zincins'), catalytic domain"/>
    <property type="match status" value="1"/>
</dbReference>
<feature type="binding site" evidence="14">
    <location>
        <position position="167"/>
    </location>
    <ligand>
        <name>Zn(2+)</name>
        <dbReference type="ChEBI" id="CHEBI:29105"/>
        <note>catalytic</note>
    </ligand>
</feature>
<evidence type="ECO:0000259" key="16">
    <source>
        <dbReference type="PROSITE" id="PS01180"/>
    </source>
</evidence>
<dbReference type="PROSITE" id="PS51864">
    <property type="entry name" value="ASTACIN"/>
    <property type="match status" value="1"/>
</dbReference>
<dbReference type="InterPro" id="IPR016186">
    <property type="entry name" value="C-type_lectin-like/link_sf"/>
</dbReference>
<evidence type="ECO:0000256" key="8">
    <source>
        <dbReference type="ARBA" id="ARBA00022989"/>
    </source>
</evidence>
<dbReference type="GO" id="GO:0006508">
    <property type="term" value="P:proteolysis"/>
    <property type="evidence" value="ECO:0007669"/>
    <property type="project" value="UniProtKB-KW"/>
</dbReference>
<dbReference type="CDD" id="cd00037">
    <property type="entry name" value="CLECT"/>
    <property type="match status" value="1"/>
</dbReference>
<dbReference type="PANTHER" id="PTHR10127:SF893">
    <property type="entry name" value="METALLOENDOPEPTIDASE"/>
    <property type="match status" value="1"/>
</dbReference>
<dbReference type="InterPro" id="IPR034035">
    <property type="entry name" value="Astacin-like_dom"/>
</dbReference>
<evidence type="ECO:0000256" key="11">
    <source>
        <dbReference type="ARBA" id="ARBA00023157"/>
    </source>
</evidence>
<dbReference type="PROSITE" id="PS50041">
    <property type="entry name" value="C_TYPE_LECTIN_2"/>
    <property type="match status" value="1"/>
</dbReference>
<dbReference type="SMART" id="SM00042">
    <property type="entry name" value="CUB"/>
    <property type="match status" value="2"/>
</dbReference>
<dbReference type="Pfam" id="PF01400">
    <property type="entry name" value="Astacin"/>
    <property type="match status" value="1"/>
</dbReference>
<dbReference type="Gene3D" id="2.20.100.10">
    <property type="entry name" value="Thrombospondin type-1 (TSP1) repeat"/>
    <property type="match status" value="2"/>
</dbReference>
<dbReference type="EMBL" id="MT747467">
    <property type="protein sequence ID" value="QNH72401.1"/>
    <property type="molecule type" value="mRNA"/>
</dbReference>
<dbReference type="Gene3D" id="3.10.100.10">
    <property type="entry name" value="Mannose-Binding Protein A, subunit A"/>
    <property type="match status" value="1"/>
</dbReference>
<keyword evidence="8" id="KW-1133">Transmembrane helix</keyword>
<dbReference type="SMART" id="SM00235">
    <property type="entry name" value="ZnMc"/>
    <property type="match status" value="1"/>
</dbReference>
<keyword evidence="4 14" id="KW-0479">Metal-binding</keyword>
<dbReference type="FunFam" id="2.60.120.290:FF:000013">
    <property type="entry name" value="Membrane frizzled-related protein"/>
    <property type="match status" value="2"/>
</dbReference>
<dbReference type="SUPFAM" id="SSF56436">
    <property type="entry name" value="C-type lectin-like"/>
    <property type="match status" value="1"/>
</dbReference>
<dbReference type="InterPro" id="IPR001506">
    <property type="entry name" value="Peptidase_M12A"/>
</dbReference>
<evidence type="ECO:0000313" key="19">
    <source>
        <dbReference type="EMBL" id="QNH72401.1"/>
    </source>
</evidence>
<keyword evidence="2 14" id="KW-0645">Protease</keyword>
<evidence type="ECO:0000256" key="15">
    <source>
        <dbReference type="RuleBase" id="RU361183"/>
    </source>
</evidence>
<reference evidence="19" key="2">
    <citation type="submission" date="2020-07" db="EMBL/GenBank/DDBJ databases">
        <authorList>
            <person name="Klompen A.L."/>
            <person name="Macrander J."/>
            <person name="Reitzel A.M."/>
            <person name="Stampar S.N."/>
        </authorList>
    </citation>
    <scope>NUCLEOTIDE SEQUENCE</scope>
</reference>
<dbReference type="Pfam" id="PF00090">
    <property type="entry name" value="TSP_1"/>
    <property type="match status" value="2"/>
</dbReference>
<dbReference type="Pfam" id="PF00431">
    <property type="entry name" value="CUB"/>
    <property type="match status" value="2"/>
</dbReference>
<keyword evidence="11" id="KW-1015">Disulfide bond</keyword>
<dbReference type="SUPFAM" id="SSF82895">
    <property type="entry name" value="TSP-1 type 1 repeat"/>
    <property type="match status" value="2"/>
</dbReference>
<dbReference type="Gene3D" id="3.40.390.10">
    <property type="entry name" value="Collagenase (Catalytic Domain)"/>
    <property type="match status" value="1"/>
</dbReference>
<evidence type="ECO:0000256" key="5">
    <source>
        <dbReference type="ARBA" id="ARBA00022737"/>
    </source>
</evidence>
<evidence type="ECO:0000256" key="9">
    <source>
        <dbReference type="ARBA" id="ARBA00023049"/>
    </source>
</evidence>
<accession>A0A7G7WYR2</accession>
<name>A0A7G7WYR2_9CNID</name>
<keyword evidence="7 14" id="KW-0862">Zinc</keyword>
<dbReference type="GO" id="GO:0008270">
    <property type="term" value="F:zinc ion binding"/>
    <property type="evidence" value="ECO:0007669"/>
    <property type="project" value="UniProtKB-UniRule"/>
</dbReference>
<keyword evidence="3" id="KW-0812">Transmembrane</keyword>
<feature type="active site" evidence="14">
    <location>
        <position position="164"/>
    </location>
</feature>
<dbReference type="EC" id="3.4.24.-" evidence="15"/>
<evidence type="ECO:0000256" key="12">
    <source>
        <dbReference type="ARBA" id="ARBA00023180"/>
    </source>
</evidence>
<dbReference type="SUPFAM" id="SSF49854">
    <property type="entry name" value="Spermadhesin, CUB domain"/>
    <property type="match status" value="2"/>
</dbReference>
<dbReference type="Gene3D" id="2.60.120.290">
    <property type="entry name" value="Spermadhesin, CUB domain"/>
    <property type="match status" value="2"/>
</dbReference>
<feature type="domain" description="CUB" evidence="16">
    <location>
        <begin position="654"/>
        <end position="767"/>
    </location>
</feature>
<dbReference type="GO" id="GO:0016020">
    <property type="term" value="C:membrane"/>
    <property type="evidence" value="ECO:0007669"/>
    <property type="project" value="UniProtKB-SubCell"/>
</dbReference>
<evidence type="ECO:0000256" key="10">
    <source>
        <dbReference type="ARBA" id="ARBA00023136"/>
    </source>
</evidence>
<proteinExistence type="evidence at transcript level"/>
<dbReference type="InterPro" id="IPR036383">
    <property type="entry name" value="TSP1_rpt_sf"/>
</dbReference>
<dbReference type="PROSITE" id="PS00615">
    <property type="entry name" value="C_TYPE_LECTIN_1"/>
    <property type="match status" value="1"/>
</dbReference>
<reference evidence="19" key="1">
    <citation type="journal article" date="2020" name="Mar. Drugs">
        <title>Transcriptomic Analysis of Four Cerianthid (Cnidaria, Ceriantharia) Venoms.</title>
        <authorList>
            <person name="Klompen A.M.L."/>
            <person name="Macrander J."/>
            <person name="Reitzel A.M."/>
            <person name="Stampar S.N."/>
        </authorList>
    </citation>
    <scope>NUCLEOTIDE SEQUENCE</scope>
</reference>
<evidence type="ECO:0000256" key="3">
    <source>
        <dbReference type="ARBA" id="ARBA00022692"/>
    </source>
</evidence>
<evidence type="ECO:0000256" key="1">
    <source>
        <dbReference type="ARBA" id="ARBA00004167"/>
    </source>
</evidence>
<dbReference type="InterPro" id="IPR035914">
    <property type="entry name" value="Sperma_CUB_dom_sf"/>
</dbReference>
<comment type="subcellular location">
    <subcellularLocation>
        <location evidence="1">Membrane</location>
        <topology evidence="1">Single-pass membrane protein</topology>
    </subcellularLocation>
</comment>
<dbReference type="InterPro" id="IPR000859">
    <property type="entry name" value="CUB_dom"/>
</dbReference>
<evidence type="ECO:0000256" key="4">
    <source>
        <dbReference type="ARBA" id="ARBA00022723"/>
    </source>
</evidence>